<dbReference type="Proteomes" id="UP000321425">
    <property type="component" value="Unassembled WGS sequence"/>
</dbReference>
<protein>
    <submittedName>
        <fullName evidence="1">Uncharacterized protein</fullName>
    </submittedName>
</protein>
<sequence>MEMKSTKQIKNKRYRRPLHNINYTNHENNSKTIDPAMMFSCKMFAVTYPFKTLF</sequence>
<dbReference type="EMBL" id="BJUX01000033">
    <property type="protein sequence ID" value="GEK90092.1"/>
    <property type="molecule type" value="Genomic_DNA"/>
</dbReference>
<evidence type="ECO:0000313" key="1">
    <source>
        <dbReference type="EMBL" id="GEK90092.1"/>
    </source>
</evidence>
<comment type="caution">
    <text evidence="1">The sequence shown here is derived from an EMBL/GenBank/DDBJ whole genome shotgun (WGS) entry which is preliminary data.</text>
</comment>
<gene>
    <name evidence="1" type="ORF">APU01nite_21310</name>
</gene>
<proteinExistence type="predicted"/>
<evidence type="ECO:0000313" key="2">
    <source>
        <dbReference type="Proteomes" id="UP000321425"/>
    </source>
</evidence>
<accession>A0ABQ0V0C8</accession>
<name>A0ABQ0V0C8_9LACT</name>
<reference evidence="1 2" key="1">
    <citation type="submission" date="2019-07" db="EMBL/GenBank/DDBJ databases">
        <title>Whole genome shotgun sequence of Alkalibacterium putridalgicola NBRC 103243.</title>
        <authorList>
            <person name="Hosoyama A."/>
            <person name="Uohara A."/>
            <person name="Ohji S."/>
            <person name="Ichikawa N."/>
        </authorList>
    </citation>
    <scope>NUCLEOTIDE SEQUENCE [LARGE SCALE GENOMIC DNA]</scope>
    <source>
        <strain evidence="1 2">NBRC 103243</strain>
    </source>
</reference>
<keyword evidence="2" id="KW-1185">Reference proteome</keyword>
<organism evidence="1 2">
    <name type="scientific">Alkalibacterium putridalgicola</name>
    <dbReference type="NCBI Taxonomy" id="426703"/>
    <lineage>
        <taxon>Bacteria</taxon>
        <taxon>Bacillati</taxon>
        <taxon>Bacillota</taxon>
        <taxon>Bacilli</taxon>
        <taxon>Lactobacillales</taxon>
        <taxon>Carnobacteriaceae</taxon>
        <taxon>Alkalibacterium</taxon>
    </lineage>
</organism>